<dbReference type="KEGG" id="dmm:dnm_053000"/>
<name>A0A975GPW6_9BACT</name>
<keyword evidence="2" id="KW-1185">Reference proteome</keyword>
<proteinExistence type="predicted"/>
<accession>A0A975GPW6</accession>
<protein>
    <submittedName>
        <fullName evidence="1">Uncharacterized protein</fullName>
    </submittedName>
</protein>
<sequence length="40" mass="4320">MVVSIPSISGSLVNTGGDVELKLQAGFNPLHFRVFGQQIY</sequence>
<gene>
    <name evidence="1" type="ORF">dnm_053000</name>
</gene>
<evidence type="ECO:0000313" key="2">
    <source>
        <dbReference type="Proteomes" id="UP000663722"/>
    </source>
</evidence>
<reference evidence="1" key="1">
    <citation type="journal article" date="2021" name="Microb. Physiol.">
        <title>Proteogenomic Insights into the Physiology of Marine, Sulfate-Reducing, Filamentous Desulfonema limicola and Desulfonema magnum.</title>
        <authorList>
            <person name="Schnaars V."/>
            <person name="Wohlbrand L."/>
            <person name="Scheve S."/>
            <person name="Hinrichs C."/>
            <person name="Reinhardt R."/>
            <person name="Rabus R."/>
        </authorList>
    </citation>
    <scope>NUCLEOTIDE SEQUENCE</scope>
    <source>
        <strain evidence="1">4be13</strain>
    </source>
</reference>
<organism evidence="1 2">
    <name type="scientific">Desulfonema magnum</name>
    <dbReference type="NCBI Taxonomy" id="45655"/>
    <lineage>
        <taxon>Bacteria</taxon>
        <taxon>Pseudomonadati</taxon>
        <taxon>Thermodesulfobacteriota</taxon>
        <taxon>Desulfobacteria</taxon>
        <taxon>Desulfobacterales</taxon>
        <taxon>Desulfococcaceae</taxon>
        <taxon>Desulfonema</taxon>
    </lineage>
</organism>
<dbReference type="EMBL" id="CP061800">
    <property type="protein sequence ID" value="QTA89250.1"/>
    <property type="molecule type" value="Genomic_DNA"/>
</dbReference>
<evidence type="ECO:0000313" key="1">
    <source>
        <dbReference type="EMBL" id="QTA89250.1"/>
    </source>
</evidence>
<dbReference type="AlphaFoldDB" id="A0A975GPW6"/>
<dbReference type="Proteomes" id="UP000663722">
    <property type="component" value="Chromosome"/>
</dbReference>